<dbReference type="Proteomes" id="UP000601768">
    <property type="component" value="Unassembled WGS sequence"/>
</dbReference>
<keyword evidence="1" id="KW-0732">Signal</keyword>
<reference evidence="2" key="1">
    <citation type="journal article" date="2018" name="Int. J. Syst. Evol. Microbiol.">
        <title>Neptunicella marina gen. nov., sp. nov., isolated from surface seawater.</title>
        <authorList>
            <person name="Liu X."/>
            <person name="Lai Q."/>
            <person name="Du Y."/>
            <person name="Zhang X."/>
            <person name="Liu Z."/>
            <person name="Sun F."/>
            <person name="Shao Z."/>
        </authorList>
    </citation>
    <scope>NUCLEOTIDE SEQUENCE</scope>
    <source>
        <strain evidence="2">S27-2</strain>
    </source>
</reference>
<reference evidence="2" key="2">
    <citation type="submission" date="2020-08" db="EMBL/GenBank/DDBJ databases">
        <authorList>
            <person name="Lai Q."/>
        </authorList>
    </citation>
    <scope>NUCLEOTIDE SEQUENCE</scope>
    <source>
        <strain evidence="2">S27-2</strain>
    </source>
</reference>
<keyword evidence="3" id="KW-1185">Reference proteome</keyword>
<feature type="signal peptide" evidence="1">
    <location>
        <begin position="1"/>
        <end position="26"/>
    </location>
</feature>
<protein>
    <recommendedName>
        <fullName evidence="4">Polymer-forming cytoskeletal protein</fullName>
    </recommendedName>
</protein>
<accession>A0A8J6IN05</accession>
<dbReference type="EMBL" id="JACNEP010000001">
    <property type="protein sequence ID" value="MBC3764386.1"/>
    <property type="molecule type" value="Genomic_DNA"/>
</dbReference>
<name>A0A8J6IN05_9ALTE</name>
<dbReference type="Gene3D" id="2.160.20.20">
    <property type="match status" value="1"/>
</dbReference>
<dbReference type="AlphaFoldDB" id="A0A8J6IN05"/>
<organism evidence="2 3">
    <name type="scientific">Neptunicella marina</name>
    <dbReference type="NCBI Taxonomy" id="2125989"/>
    <lineage>
        <taxon>Bacteria</taxon>
        <taxon>Pseudomonadati</taxon>
        <taxon>Pseudomonadota</taxon>
        <taxon>Gammaproteobacteria</taxon>
        <taxon>Alteromonadales</taxon>
        <taxon>Alteromonadaceae</taxon>
        <taxon>Neptunicella</taxon>
    </lineage>
</organism>
<sequence length="221" mass="23907">MPILNQYQTTRALLVAGALMSLSACVVQITPNHGKFSVNSSDKFDAQHITNISTVNENITIPAYGEALSLESVNGNIDVGDSASIRSASTVNGDIDVKQKVNITHGVETVNGNISLGSETQINGDIEAVNGNINLDSVRMNGDIDVVNGNITLEGNSQIGGDIIIRRPEKSFWGNQRLSKNILSIGSDVNLKGNIILYREVNLRLENEKLKNKLIYRSHGH</sequence>
<proteinExistence type="predicted"/>
<evidence type="ECO:0000313" key="3">
    <source>
        <dbReference type="Proteomes" id="UP000601768"/>
    </source>
</evidence>
<comment type="caution">
    <text evidence="2">The sequence shown here is derived from an EMBL/GenBank/DDBJ whole genome shotgun (WGS) entry which is preliminary data.</text>
</comment>
<evidence type="ECO:0000256" key="1">
    <source>
        <dbReference type="SAM" id="SignalP"/>
    </source>
</evidence>
<dbReference type="InterPro" id="IPR012332">
    <property type="entry name" value="Autotransporter_pectin_lyase_C"/>
</dbReference>
<feature type="chain" id="PRO_5035155276" description="Polymer-forming cytoskeletal protein" evidence="1">
    <location>
        <begin position="27"/>
        <end position="221"/>
    </location>
</feature>
<gene>
    <name evidence="2" type="ORF">H8B19_00730</name>
</gene>
<dbReference type="RefSeq" id="WP_186504863.1">
    <property type="nucleotide sequence ID" value="NZ_JACNEP010000001.1"/>
</dbReference>
<evidence type="ECO:0008006" key="4">
    <source>
        <dbReference type="Google" id="ProtNLM"/>
    </source>
</evidence>
<evidence type="ECO:0000313" key="2">
    <source>
        <dbReference type="EMBL" id="MBC3764386.1"/>
    </source>
</evidence>